<dbReference type="Proteomes" id="UP000294257">
    <property type="component" value="Unassembled WGS sequence"/>
</dbReference>
<dbReference type="InterPro" id="IPR036259">
    <property type="entry name" value="MFS_trans_sf"/>
</dbReference>
<dbReference type="Pfam" id="PF07690">
    <property type="entry name" value="MFS_1"/>
    <property type="match status" value="2"/>
</dbReference>
<dbReference type="GO" id="GO:0005886">
    <property type="term" value="C:plasma membrane"/>
    <property type="evidence" value="ECO:0007669"/>
    <property type="project" value="UniProtKB-SubCell"/>
</dbReference>
<keyword evidence="4 6" id="KW-1133">Transmembrane helix</keyword>
<evidence type="ECO:0000256" key="2">
    <source>
        <dbReference type="ARBA" id="ARBA00022475"/>
    </source>
</evidence>
<evidence type="ECO:0000313" key="8">
    <source>
        <dbReference type="Proteomes" id="UP000294257"/>
    </source>
</evidence>
<dbReference type="EMBL" id="SGWQ01000002">
    <property type="protein sequence ID" value="RZS43165.1"/>
    <property type="molecule type" value="Genomic_DNA"/>
</dbReference>
<feature type="transmembrane region" description="Helical" evidence="6">
    <location>
        <begin position="88"/>
        <end position="111"/>
    </location>
</feature>
<evidence type="ECO:0000256" key="5">
    <source>
        <dbReference type="ARBA" id="ARBA00023136"/>
    </source>
</evidence>
<dbReference type="GO" id="GO:0022857">
    <property type="term" value="F:transmembrane transporter activity"/>
    <property type="evidence" value="ECO:0007669"/>
    <property type="project" value="InterPro"/>
</dbReference>
<proteinExistence type="predicted"/>
<keyword evidence="5 6" id="KW-0472">Membrane</keyword>
<feature type="transmembrane region" description="Helical" evidence="6">
    <location>
        <begin position="253"/>
        <end position="273"/>
    </location>
</feature>
<sequence length="412" mass="42213">MTFRAVFAVREFRAMWAAEALSQAGDQLARVALAVLVYGRTESAALTGLTYALTLAPSFLGGVFLSGLADRFPRRTVMVVSDLSRAGLIALVAVPGMPFWTLCVLVGLVSFTQAPFKAAQLALLPDVLPGDAYVVGMGIRTITMQTAQTIGFAGGGLLLTAVGPPTAMLLDALTFVVSAAFVWFGVTSRPAPARPDDAPEADSFGRSAAQGGRLIWRDAGLRTLTVFSWLSALLIVYEGLAAPYTAEIGGGPAAVGLILAADPLGSAIGAFVFTRWVAARRRPRLLGPLMVASCVPLLVCLAKPGLVVSVVVFAVAGALGTAVMIQATASFSRGVPDHRRAQALGLLQSGTATVQGLGPLLAGGAADAVGTAHTVGLVGVVGLLIAVPAALAWRNATAARPDVWVATTGDGK</sequence>
<dbReference type="PANTHER" id="PTHR23513">
    <property type="entry name" value="INTEGRAL MEMBRANE EFFLUX PROTEIN-RELATED"/>
    <property type="match status" value="1"/>
</dbReference>
<feature type="transmembrane region" description="Helical" evidence="6">
    <location>
        <begin position="285"/>
        <end position="304"/>
    </location>
</feature>
<feature type="transmembrane region" description="Helical" evidence="6">
    <location>
        <begin position="343"/>
        <end position="362"/>
    </location>
</feature>
<feature type="transmembrane region" description="Helical" evidence="6">
    <location>
        <begin position="48"/>
        <end position="68"/>
    </location>
</feature>
<keyword evidence="3 6" id="KW-0812">Transmembrane</keyword>
<keyword evidence="2" id="KW-1003">Cell membrane</keyword>
<dbReference type="AlphaFoldDB" id="A0A4Q7L1W7"/>
<keyword evidence="8" id="KW-1185">Reference proteome</keyword>
<dbReference type="Gene3D" id="1.20.1250.20">
    <property type="entry name" value="MFS general substrate transporter like domains"/>
    <property type="match status" value="1"/>
</dbReference>
<reference evidence="7 8" key="1">
    <citation type="submission" date="2019-02" db="EMBL/GenBank/DDBJ databases">
        <title>Genomic Encyclopedia of Type Strains, Phase IV (KMG-IV): sequencing the most valuable type-strain genomes for metagenomic binning, comparative biology and taxonomic classification.</title>
        <authorList>
            <person name="Goeker M."/>
        </authorList>
    </citation>
    <scope>NUCLEOTIDE SEQUENCE [LARGE SCALE GENOMIC DNA]</scope>
    <source>
        <strain evidence="7 8">DSM 101727</strain>
    </source>
</reference>
<dbReference type="PANTHER" id="PTHR23513:SF11">
    <property type="entry name" value="STAPHYLOFERRIN A TRANSPORTER"/>
    <property type="match status" value="1"/>
</dbReference>
<feature type="transmembrane region" description="Helical" evidence="6">
    <location>
        <begin position="223"/>
        <end position="241"/>
    </location>
</feature>
<dbReference type="SUPFAM" id="SSF103473">
    <property type="entry name" value="MFS general substrate transporter"/>
    <property type="match status" value="1"/>
</dbReference>
<feature type="transmembrane region" description="Helical" evidence="6">
    <location>
        <begin position="167"/>
        <end position="186"/>
    </location>
</feature>
<feature type="transmembrane region" description="Helical" evidence="6">
    <location>
        <begin position="374"/>
        <end position="393"/>
    </location>
</feature>
<protein>
    <submittedName>
        <fullName evidence="7">Putative MFS family arabinose efflux permease</fullName>
    </submittedName>
</protein>
<evidence type="ECO:0000256" key="3">
    <source>
        <dbReference type="ARBA" id="ARBA00022692"/>
    </source>
</evidence>
<feature type="transmembrane region" description="Helical" evidence="6">
    <location>
        <begin position="310"/>
        <end position="331"/>
    </location>
</feature>
<accession>A0A4Q7L1W7</accession>
<evidence type="ECO:0000256" key="4">
    <source>
        <dbReference type="ARBA" id="ARBA00022989"/>
    </source>
</evidence>
<gene>
    <name evidence="7" type="ORF">EV193_102143</name>
</gene>
<comment type="caution">
    <text evidence="7">The sequence shown here is derived from an EMBL/GenBank/DDBJ whole genome shotgun (WGS) entry which is preliminary data.</text>
</comment>
<evidence type="ECO:0000256" key="6">
    <source>
        <dbReference type="SAM" id="Phobius"/>
    </source>
</evidence>
<dbReference type="CDD" id="cd06173">
    <property type="entry name" value="MFS_MefA_like"/>
    <property type="match status" value="1"/>
</dbReference>
<evidence type="ECO:0000256" key="1">
    <source>
        <dbReference type="ARBA" id="ARBA00004651"/>
    </source>
</evidence>
<organism evidence="7 8">
    <name type="scientific">Herbihabitans rhizosphaerae</name>
    <dbReference type="NCBI Taxonomy" id="1872711"/>
    <lineage>
        <taxon>Bacteria</taxon>
        <taxon>Bacillati</taxon>
        <taxon>Actinomycetota</taxon>
        <taxon>Actinomycetes</taxon>
        <taxon>Pseudonocardiales</taxon>
        <taxon>Pseudonocardiaceae</taxon>
        <taxon>Herbihabitans</taxon>
    </lineage>
</organism>
<comment type="subcellular location">
    <subcellularLocation>
        <location evidence="1">Cell membrane</location>
        <topology evidence="1">Multi-pass membrane protein</topology>
    </subcellularLocation>
</comment>
<name>A0A4Q7L1W7_9PSEU</name>
<evidence type="ECO:0000313" key="7">
    <source>
        <dbReference type="EMBL" id="RZS43165.1"/>
    </source>
</evidence>
<dbReference type="InterPro" id="IPR011701">
    <property type="entry name" value="MFS"/>
</dbReference>